<dbReference type="RefSeq" id="WP_425346525.1">
    <property type="nucleotide sequence ID" value="NZ_JBGUBD010000010.1"/>
</dbReference>
<keyword evidence="16" id="KW-1185">Reference proteome</keyword>
<protein>
    <recommendedName>
        <fullName evidence="4 14">Undecaprenyl-diphosphatase</fullName>
        <ecNumber evidence="3 14">3.6.1.27</ecNumber>
    </recommendedName>
    <alternativeName>
        <fullName evidence="12 14">Bacitracin resistance protein</fullName>
    </alternativeName>
    <alternativeName>
        <fullName evidence="11 14">Undecaprenyl pyrophosphate phosphatase</fullName>
    </alternativeName>
</protein>
<evidence type="ECO:0000256" key="7">
    <source>
        <dbReference type="ARBA" id="ARBA00022801"/>
    </source>
</evidence>
<comment type="caution">
    <text evidence="15">The sequence shown here is derived from an EMBL/GenBank/DDBJ whole genome shotgun (WGS) entry which is preliminary data.</text>
</comment>
<evidence type="ECO:0000256" key="2">
    <source>
        <dbReference type="ARBA" id="ARBA00010621"/>
    </source>
</evidence>
<feature type="transmembrane region" description="Helical" evidence="14">
    <location>
        <begin position="7"/>
        <end position="29"/>
    </location>
</feature>
<comment type="catalytic activity">
    <reaction evidence="13 14">
        <text>di-trans,octa-cis-undecaprenyl diphosphate + H2O = di-trans,octa-cis-undecaprenyl phosphate + phosphate + H(+)</text>
        <dbReference type="Rhea" id="RHEA:28094"/>
        <dbReference type="ChEBI" id="CHEBI:15377"/>
        <dbReference type="ChEBI" id="CHEBI:15378"/>
        <dbReference type="ChEBI" id="CHEBI:43474"/>
        <dbReference type="ChEBI" id="CHEBI:58405"/>
        <dbReference type="ChEBI" id="CHEBI:60392"/>
        <dbReference type="EC" id="3.6.1.27"/>
    </reaction>
</comment>
<accession>A0ABV4U7M4</accession>
<name>A0ABV4U7M4_9BACT</name>
<keyword evidence="8 14" id="KW-1133">Transmembrane helix</keyword>
<feature type="transmembrane region" description="Helical" evidence="14">
    <location>
        <begin position="160"/>
        <end position="193"/>
    </location>
</feature>
<keyword evidence="6 14" id="KW-0812">Transmembrane</keyword>
<keyword evidence="7 14" id="KW-0378">Hydrolase</keyword>
<comment type="similarity">
    <text evidence="2 14">Belongs to the UppP family.</text>
</comment>
<evidence type="ECO:0000256" key="13">
    <source>
        <dbReference type="ARBA" id="ARBA00047594"/>
    </source>
</evidence>
<dbReference type="EMBL" id="JBGUBD010000010">
    <property type="protein sequence ID" value="MFA9479599.1"/>
    <property type="molecule type" value="Genomic_DNA"/>
</dbReference>
<comment type="subcellular location">
    <subcellularLocation>
        <location evidence="1 14">Cell membrane</location>
        <topology evidence="1 14">Multi-pass membrane protein</topology>
    </subcellularLocation>
</comment>
<evidence type="ECO:0000256" key="14">
    <source>
        <dbReference type="HAMAP-Rule" id="MF_01006"/>
    </source>
</evidence>
<dbReference type="Proteomes" id="UP001575105">
    <property type="component" value="Unassembled WGS sequence"/>
</dbReference>
<dbReference type="HAMAP" id="MF_01006">
    <property type="entry name" value="Undec_diphosphatase"/>
    <property type="match status" value="1"/>
</dbReference>
<keyword evidence="14" id="KW-0573">Peptidoglycan synthesis</keyword>
<feature type="transmembrane region" description="Helical" evidence="14">
    <location>
        <begin position="232"/>
        <end position="255"/>
    </location>
</feature>
<evidence type="ECO:0000256" key="8">
    <source>
        <dbReference type="ARBA" id="ARBA00022989"/>
    </source>
</evidence>
<dbReference type="InterPro" id="IPR003824">
    <property type="entry name" value="UppP"/>
</dbReference>
<keyword evidence="14" id="KW-0133">Cell shape</keyword>
<sequence length="288" mass="31575">MTIFEAILLGIVQGVFMFFPVSSTSHLVLMQHWLISSGSTMPSPDSEEMILFDLVVHVGTLVSIVVVFRKSLRRFLDDLRDDLQAWVRGEASLNDALHLRLALLGLVAVFVTGTVGLACKPIFEVVFGHPLAIAGTLTITGVLLYFTDSVGPRPRGLRQLTLYVAIAIGLAQAFALVPGFSRSGLTIAIALYIGLKRRWAAEFSFFIAIPTILAATLVQAMQVWRSDTPLEIGFAPLFTGFVVAALVGIGALYLVLTLLYRARFRYFAYYVWCLAAMVALFGIRELLA</sequence>
<evidence type="ECO:0000256" key="10">
    <source>
        <dbReference type="ARBA" id="ARBA00023251"/>
    </source>
</evidence>
<feature type="transmembrane region" description="Helical" evidence="14">
    <location>
        <begin position="199"/>
        <end position="220"/>
    </location>
</feature>
<dbReference type="PANTHER" id="PTHR30622:SF2">
    <property type="entry name" value="UNDECAPRENYL-DIPHOSPHATASE"/>
    <property type="match status" value="1"/>
</dbReference>
<evidence type="ECO:0000256" key="1">
    <source>
        <dbReference type="ARBA" id="ARBA00004651"/>
    </source>
</evidence>
<feature type="transmembrane region" description="Helical" evidence="14">
    <location>
        <begin position="267"/>
        <end position="287"/>
    </location>
</feature>
<keyword evidence="14" id="KW-0961">Cell wall biogenesis/degradation</keyword>
<keyword evidence="5 14" id="KW-1003">Cell membrane</keyword>
<evidence type="ECO:0000256" key="5">
    <source>
        <dbReference type="ARBA" id="ARBA00022475"/>
    </source>
</evidence>
<feature type="transmembrane region" description="Helical" evidence="14">
    <location>
        <begin position="129"/>
        <end position="148"/>
    </location>
</feature>
<keyword evidence="9 14" id="KW-0472">Membrane</keyword>
<evidence type="ECO:0000256" key="12">
    <source>
        <dbReference type="ARBA" id="ARBA00032932"/>
    </source>
</evidence>
<comment type="function">
    <text evidence="14">Catalyzes the dephosphorylation of undecaprenyl diphosphate (UPP). Confers resistance to bacitracin.</text>
</comment>
<organism evidence="15 16">
    <name type="scientific">Natronomicrosphaera hydrolytica</name>
    <dbReference type="NCBI Taxonomy" id="3242702"/>
    <lineage>
        <taxon>Bacteria</taxon>
        <taxon>Pseudomonadati</taxon>
        <taxon>Planctomycetota</taxon>
        <taxon>Phycisphaerae</taxon>
        <taxon>Phycisphaerales</taxon>
        <taxon>Phycisphaeraceae</taxon>
        <taxon>Natronomicrosphaera</taxon>
    </lineage>
</organism>
<evidence type="ECO:0000256" key="3">
    <source>
        <dbReference type="ARBA" id="ARBA00012374"/>
    </source>
</evidence>
<keyword evidence="10 14" id="KW-0046">Antibiotic resistance</keyword>
<feature type="transmembrane region" description="Helical" evidence="14">
    <location>
        <begin position="49"/>
        <end position="68"/>
    </location>
</feature>
<comment type="miscellaneous">
    <text evidence="14">Bacitracin is thought to be involved in the inhibition of peptidoglycan synthesis by sequestering undecaprenyl diphosphate, thereby reducing the pool of lipid carrier available.</text>
</comment>
<evidence type="ECO:0000256" key="6">
    <source>
        <dbReference type="ARBA" id="ARBA00022692"/>
    </source>
</evidence>
<evidence type="ECO:0000256" key="11">
    <source>
        <dbReference type="ARBA" id="ARBA00032707"/>
    </source>
</evidence>
<dbReference type="PANTHER" id="PTHR30622">
    <property type="entry name" value="UNDECAPRENYL-DIPHOSPHATASE"/>
    <property type="match status" value="1"/>
</dbReference>
<evidence type="ECO:0000256" key="4">
    <source>
        <dbReference type="ARBA" id="ARBA00021581"/>
    </source>
</evidence>
<evidence type="ECO:0000313" key="16">
    <source>
        <dbReference type="Proteomes" id="UP001575105"/>
    </source>
</evidence>
<evidence type="ECO:0000313" key="15">
    <source>
        <dbReference type="EMBL" id="MFA9479599.1"/>
    </source>
</evidence>
<dbReference type="Pfam" id="PF02673">
    <property type="entry name" value="BacA"/>
    <property type="match status" value="1"/>
</dbReference>
<evidence type="ECO:0000256" key="9">
    <source>
        <dbReference type="ARBA" id="ARBA00023136"/>
    </source>
</evidence>
<proteinExistence type="inferred from homology"/>
<reference evidence="15 16" key="1">
    <citation type="submission" date="2024-08" db="EMBL/GenBank/DDBJ databases">
        <title>Whole-genome sequencing of halo(alkali)philic microorganisms from hypersaline lakes.</title>
        <authorList>
            <person name="Sorokin D.Y."/>
            <person name="Merkel A.Y."/>
            <person name="Messina E."/>
            <person name="Yakimov M."/>
        </authorList>
    </citation>
    <scope>NUCLEOTIDE SEQUENCE [LARGE SCALE GENOMIC DNA]</scope>
    <source>
        <strain evidence="15 16">AB-hyl4</strain>
    </source>
</reference>
<gene>
    <name evidence="14" type="primary">uppP</name>
    <name evidence="15" type="ORF">ACERK3_15020</name>
</gene>
<dbReference type="EC" id="3.6.1.27" evidence="3 14"/>